<comment type="caution">
    <text evidence="2">The sequence shown here is derived from an EMBL/GenBank/DDBJ whole genome shotgun (WGS) entry which is preliminary data.</text>
</comment>
<organism evidence="2 3">
    <name type="scientific">Eumeta variegata</name>
    <name type="common">Bagworm moth</name>
    <name type="synonym">Eumeta japonica</name>
    <dbReference type="NCBI Taxonomy" id="151549"/>
    <lineage>
        <taxon>Eukaryota</taxon>
        <taxon>Metazoa</taxon>
        <taxon>Ecdysozoa</taxon>
        <taxon>Arthropoda</taxon>
        <taxon>Hexapoda</taxon>
        <taxon>Insecta</taxon>
        <taxon>Pterygota</taxon>
        <taxon>Neoptera</taxon>
        <taxon>Endopterygota</taxon>
        <taxon>Lepidoptera</taxon>
        <taxon>Glossata</taxon>
        <taxon>Ditrysia</taxon>
        <taxon>Tineoidea</taxon>
        <taxon>Psychidae</taxon>
        <taxon>Oiketicinae</taxon>
        <taxon>Eumeta</taxon>
    </lineage>
</organism>
<name>A0A4C1WPB5_EUMVA</name>
<protein>
    <submittedName>
        <fullName evidence="2">Uncharacterized protein</fullName>
    </submittedName>
</protein>
<gene>
    <name evidence="2" type="ORF">EVAR_80060_1</name>
</gene>
<feature type="region of interest" description="Disordered" evidence="1">
    <location>
        <begin position="44"/>
        <end position="67"/>
    </location>
</feature>
<dbReference type="Proteomes" id="UP000299102">
    <property type="component" value="Unassembled WGS sequence"/>
</dbReference>
<evidence type="ECO:0000256" key="1">
    <source>
        <dbReference type="SAM" id="MobiDB-lite"/>
    </source>
</evidence>
<reference evidence="2 3" key="1">
    <citation type="journal article" date="2019" name="Commun. Biol.">
        <title>The bagworm genome reveals a unique fibroin gene that provides high tensile strength.</title>
        <authorList>
            <person name="Kono N."/>
            <person name="Nakamura H."/>
            <person name="Ohtoshi R."/>
            <person name="Tomita M."/>
            <person name="Numata K."/>
            <person name="Arakawa K."/>
        </authorList>
    </citation>
    <scope>NUCLEOTIDE SEQUENCE [LARGE SCALE GENOMIC DNA]</scope>
</reference>
<evidence type="ECO:0000313" key="3">
    <source>
        <dbReference type="Proteomes" id="UP000299102"/>
    </source>
</evidence>
<sequence>METFVSLLRAPTSKSHFLLLSNNLHEVLRSAVWASIRISSERFLSGGTGSEKPRAAAGSARRTRGQTAGRLGVTSLAGKLIGSNSGHGSNIGGAHYGRAENEPPTRTSEFSLFMRAVSDRVYSRNVESERGVAILET</sequence>
<keyword evidence="3" id="KW-1185">Reference proteome</keyword>
<feature type="compositionally biased region" description="Low complexity" evidence="1">
    <location>
        <begin position="55"/>
        <end position="67"/>
    </location>
</feature>
<proteinExistence type="predicted"/>
<dbReference type="AlphaFoldDB" id="A0A4C1WPB5"/>
<evidence type="ECO:0000313" key="2">
    <source>
        <dbReference type="EMBL" id="GBP51965.1"/>
    </source>
</evidence>
<accession>A0A4C1WPB5</accession>
<dbReference type="EMBL" id="BGZK01000592">
    <property type="protein sequence ID" value="GBP51965.1"/>
    <property type="molecule type" value="Genomic_DNA"/>
</dbReference>